<reference evidence="1 2" key="1">
    <citation type="submission" date="2024-10" db="EMBL/GenBank/DDBJ databases">
        <title>The Natural Products Discovery Center: Release of the First 8490 Sequenced Strains for Exploring Actinobacteria Biosynthetic Diversity.</title>
        <authorList>
            <person name="Kalkreuter E."/>
            <person name="Kautsar S.A."/>
            <person name="Yang D."/>
            <person name="Bader C.D."/>
            <person name="Teijaro C.N."/>
            <person name="Fluegel L."/>
            <person name="Davis C.M."/>
            <person name="Simpson J.R."/>
            <person name="Lauterbach L."/>
            <person name="Steele A.D."/>
            <person name="Gui C."/>
            <person name="Meng S."/>
            <person name="Li G."/>
            <person name="Viehrig K."/>
            <person name="Ye F."/>
            <person name="Su P."/>
            <person name="Kiefer A.F."/>
            <person name="Nichols A."/>
            <person name="Cepeda A.J."/>
            <person name="Yan W."/>
            <person name="Fan B."/>
            <person name="Jiang Y."/>
            <person name="Adhikari A."/>
            <person name="Zheng C.-J."/>
            <person name="Schuster L."/>
            <person name="Cowan T.M."/>
            <person name="Smanski M.J."/>
            <person name="Chevrette M.G."/>
            <person name="De Carvalho L.P.S."/>
            <person name="Shen B."/>
        </authorList>
    </citation>
    <scope>NUCLEOTIDE SEQUENCE [LARGE SCALE GENOMIC DNA]</scope>
    <source>
        <strain evidence="1 2">NPDC013366</strain>
    </source>
</reference>
<evidence type="ECO:0000313" key="2">
    <source>
        <dbReference type="Proteomes" id="UP001603418"/>
    </source>
</evidence>
<protein>
    <submittedName>
        <fullName evidence="1">Relaxase/mobilization nuclease</fullName>
    </submittedName>
</protein>
<sequence>MIPRLNEPSGTPHGPLGEALGRVVSTEEVLTKDTVVAYWPALDAYLLDGETSAWTAAQWAEHLEDPLLEHPFAAGPADDRMAVVHLSVRLHPDDRRLNGAEWSEIAHRFARAAGFQNPGDTAGCRWIAIQAQPGRLDVIANLIRLDGAWQNLPTGLLKRLAAEARRIEQDLRLIAPAAAPGRRCLTGSVPDASSQLAGVLAQLTDERSGPLAAVRALVEHTAHRAALQPGAGPDIGHRLELIAHRLHRIQQDLDTTATRLTARPGRVPAVPVVPAAHVAGGHSL</sequence>
<evidence type="ECO:0000313" key="1">
    <source>
        <dbReference type="EMBL" id="MFF9886452.1"/>
    </source>
</evidence>
<proteinExistence type="predicted"/>
<gene>
    <name evidence="1" type="ORF">ACF1HC_33405</name>
</gene>
<dbReference type="RefSeq" id="WP_037703493.1">
    <property type="nucleotide sequence ID" value="NZ_JBFACJ010000040.1"/>
</dbReference>
<keyword evidence="2" id="KW-1185">Reference proteome</keyword>
<organism evidence="1 2">
    <name type="scientific">Streptomyces eurythermus</name>
    <dbReference type="NCBI Taxonomy" id="42237"/>
    <lineage>
        <taxon>Bacteria</taxon>
        <taxon>Bacillati</taxon>
        <taxon>Actinomycetota</taxon>
        <taxon>Actinomycetes</taxon>
        <taxon>Kitasatosporales</taxon>
        <taxon>Streptomycetaceae</taxon>
        <taxon>Streptomyces</taxon>
    </lineage>
</organism>
<dbReference type="Proteomes" id="UP001603418">
    <property type="component" value="Unassembled WGS sequence"/>
</dbReference>
<name>A0ABW6Z5M9_9ACTN</name>
<comment type="caution">
    <text evidence="1">The sequence shown here is derived from an EMBL/GenBank/DDBJ whole genome shotgun (WGS) entry which is preliminary data.</text>
</comment>
<accession>A0ABW6Z5M9</accession>
<dbReference type="EMBL" id="JBICBM010000020">
    <property type="protein sequence ID" value="MFF9886452.1"/>
    <property type="molecule type" value="Genomic_DNA"/>
</dbReference>